<organism evidence="5 6">
    <name type="scientific">Rothia dentocariosa</name>
    <dbReference type="NCBI Taxonomy" id="2047"/>
    <lineage>
        <taxon>Bacteria</taxon>
        <taxon>Bacillati</taxon>
        <taxon>Actinomycetota</taxon>
        <taxon>Actinomycetes</taxon>
        <taxon>Micrococcales</taxon>
        <taxon>Micrococcaceae</taxon>
        <taxon>Rothia</taxon>
    </lineage>
</organism>
<dbReference type="SUPFAM" id="SSF50249">
    <property type="entry name" value="Nucleic acid-binding proteins"/>
    <property type="match status" value="1"/>
</dbReference>
<reference evidence="5 6" key="1">
    <citation type="submission" date="2018-12" db="EMBL/GenBank/DDBJ databases">
        <authorList>
            <consortium name="Pathogen Informatics"/>
        </authorList>
    </citation>
    <scope>NUCLEOTIDE SEQUENCE [LARGE SCALE GENOMIC DNA]</scope>
    <source>
        <strain evidence="5 6">NCTC10918</strain>
    </source>
</reference>
<dbReference type="Gene3D" id="2.40.50.140">
    <property type="entry name" value="Nucleic acid-binding proteins"/>
    <property type="match status" value="1"/>
</dbReference>
<feature type="compositionally biased region" description="Low complexity" evidence="4">
    <location>
        <begin position="179"/>
        <end position="192"/>
    </location>
</feature>
<dbReference type="Proteomes" id="UP000270988">
    <property type="component" value="Chromosome"/>
</dbReference>
<keyword evidence="1 2" id="KW-0238">DNA-binding</keyword>
<dbReference type="InterPro" id="IPR000424">
    <property type="entry name" value="Primosome_PriB/ssb"/>
</dbReference>
<evidence type="ECO:0000256" key="1">
    <source>
        <dbReference type="ARBA" id="ARBA00023125"/>
    </source>
</evidence>
<dbReference type="InterPro" id="IPR011344">
    <property type="entry name" value="ssDNA-bd"/>
</dbReference>
<evidence type="ECO:0000256" key="3">
    <source>
        <dbReference type="RuleBase" id="RU000524"/>
    </source>
</evidence>
<dbReference type="PANTHER" id="PTHR10302">
    <property type="entry name" value="SINGLE-STRANDED DNA-BINDING PROTEIN"/>
    <property type="match status" value="1"/>
</dbReference>
<dbReference type="STRING" id="762948.HMPREF0733_10922"/>
<dbReference type="GO" id="GO:0006260">
    <property type="term" value="P:DNA replication"/>
    <property type="evidence" value="ECO:0007669"/>
    <property type="project" value="InterPro"/>
</dbReference>
<dbReference type="NCBIfam" id="TIGR00621">
    <property type="entry name" value="ssb"/>
    <property type="match status" value="1"/>
</dbReference>
<dbReference type="CDD" id="cd04496">
    <property type="entry name" value="SSB_OBF"/>
    <property type="match status" value="1"/>
</dbReference>
<dbReference type="HAMAP" id="MF_00984">
    <property type="entry name" value="SSB"/>
    <property type="match status" value="1"/>
</dbReference>
<evidence type="ECO:0000256" key="4">
    <source>
        <dbReference type="SAM" id="MobiDB-lite"/>
    </source>
</evidence>
<evidence type="ECO:0000313" key="5">
    <source>
        <dbReference type="EMBL" id="VEJ30750.1"/>
    </source>
</evidence>
<dbReference type="GO" id="GO:0003697">
    <property type="term" value="F:single-stranded DNA binding"/>
    <property type="evidence" value="ECO:0007669"/>
    <property type="project" value="UniProtKB-UniRule"/>
</dbReference>
<dbReference type="PANTHER" id="PTHR10302:SF27">
    <property type="entry name" value="SINGLE-STRANDED DNA-BINDING PROTEIN"/>
    <property type="match status" value="1"/>
</dbReference>
<gene>
    <name evidence="5" type="primary">ssb_2</name>
    <name evidence="5" type="ORF">NCTC10918_02039</name>
</gene>
<dbReference type="NCBIfam" id="NF005851">
    <property type="entry name" value="PRK07772.1"/>
    <property type="match status" value="1"/>
</dbReference>
<comment type="caution">
    <text evidence="2">Lacks conserved residue(s) required for the propagation of feature annotation.</text>
</comment>
<name>A0A448UXZ5_9MICC</name>
<dbReference type="PROSITE" id="PS50935">
    <property type="entry name" value="SSB"/>
    <property type="match status" value="1"/>
</dbReference>
<comment type="subunit">
    <text evidence="2">Homotetramer.</text>
</comment>
<dbReference type="Pfam" id="PF00436">
    <property type="entry name" value="SSB"/>
    <property type="match status" value="1"/>
</dbReference>
<feature type="region of interest" description="Disordered" evidence="4">
    <location>
        <begin position="157"/>
        <end position="192"/>
    </location>
</feature>
<dbReference type="GO" id="GO:0009295">
    <property type="term" value="C:nucleoid"/>
    <property type="evidence" value="ECO:0007669"/>
    <property type="project" value="TreeGrafter"/>
</dbReference>
<accession>A0A448UXZ5</accession>
<evidence type="ECO:0000256" key="2">
    <source>
        <dbReference type="HAMAP-Rule" id="MF_00984"/>
    </source>
</evidence>
<protein>
    <recommendedName>
        <fullName evidence="2 3">Single-stranded DNA-binding protein</fullName>
        <shortName evidence="2">SSB</shortName>
    </recommendedName>
</protein>
<dbReference type="InterPro" id="IPR012340">
    <property type="entry name" value="NA-bd_OB-fold"/>
</dbReference>
<feature type="region of interest" description="Disordered" evidence="4">
    <location>
        <begin position="120"/>
        <end position="142"/>
    </location>
</feature>
<dbReference type="AlphaFoldDB" id="A0A448UXZ5"/>
<feature type="compositionally biased region" description="Gly residues" evidence="4">
    <location>
        <begin position="126"/>
        <end position="140"/>
    </location>
</feature>
<evidence type="ECO:0000313" key="6">
    <source>
        <dbReference type="Proteomes" id="UP000270988"/>
    </source>
</evidence>
<dbReference type="EMBL" id="LR134521">
    <property type="protein sequence ID" value="VEJ30750.1"/>
    <property type="molecule type" value="Genomic_DNA"/>
</dbReference>
<proteinExistence type="inferred from homology"/>
<sequence>MAGETIITVVGNLTSDPELRYTPAGAAVANFTIASTPRTYNRQTGQWEDGEALFLRASIWRDYAENVAETLKKGTRVIAQGRLKSRSYETKEGERRTSMEIELDEIGPALRYATAQVTRSQRTSGGNFGGQQGGNFGGNNFGNNPSRVVLTIPRRSRASLSSRAETVTPVMPDSVGSPTGARTTGTAAGTCS</sequence>